<dbReference type="InterPro" id="IPR013857">
    <property type="entry name" value="NADH-UbQ_OxRdtase-assoc_prot30"/>
</dbReference>
<accession>A0A0M3T2G0</accession>
<name>A0A0M3T2G0_9GAMM</name>
<evidence type="ECO:0000313" key="4">
    <source>
        <dbReference type="Proteomes" id="UP000068905"/>
    </source>
</evidence>
<dbReference type="STRING" id="1125411.W908_07480"/>
<keyword evidence="4" id="KW-1185">Reference proteome</keyword>
<reference evidence="3 4" key="1">
    <citation type="journal article" date="2015" name="Genome Announc.">
        <title>Genome Sequence of 'Candidatus Thioglobus singularis' Strain PS1, a Mixotroph from the SUP05 Clade of Marine Gammaproteobacteria.</title>
        <authorList>
            <person name="Marshall K.T."/>
            <person name="Morris R.M."/>
        </authorList>
    </citation>
    <scope>NUCLEOTIDE SEQUENCE [LARGE SCALE GENOMIC DNA]</scope>
    <source>
        <strain evidence="3 4">PS1</strain>
    </source>
</reference>
<dbReference type="PANTHER" id="PTHR13194:SF19">
    <property type="entry name" value="NAD(P)-BINDING ROSSMANN-FOLD SUPERFAMILY PROTEIN"/>
    <property type="match status" value="1"/>
</dbReference>
<dbReference type="Pfam" id="PF08547">
    <property type="entry name" value="CIA30"/>
    <property type="match status" value="1"/>
</dbReference>
<dbReference type="PANTHER" id="PTHR13194">
    <property type="entry name" value="COMPLEX I INTERMEDIATE-ASSOCIATED PROTEIN 30"/>
    <property type="match status" value="1"/>
</dbReference>
<evidence type="ECO:0000256" key="1">
    <source>
        <dbReference type="ARBA" id="ARBA00007884"/>
    </source>
</evidence>
<dbReference type="SUPFAM" id="SSF49785">
    <property type="entry name" value="Galactose-binding domain-like"/>
    <property type="match status" value="1"/>
</dbReference>
<proteinExistence type="inferred from homology"/>
<organism evidence="3 4">
    <name type="scientific">Candidatus Pseudothioglobus singularis PS1</name>
    <dbReference type="NCBI Taxonomy" id="1125411"/>
    <lineage>
        <taxon>Bacteria</taxon>
        <taxon>Pseudomonadati</taxon>
        <taxon>Pseudomonadota</taxon>
        <taxon>Gammaproteobacteria</taxon>
        <taxon>Candidatus Pseudothioglobaceae</taxon>
        <taxon>Candidatus Pseudothioglobus</taxon>
    </lineage>
</organism>
<sequence length="195" mass="22221">MFKNSLKISKISYFLFLIVIFTFNSKAIAVEDLSYPFNSDSGKYWQYISDQVMGGVSVGKVTLEQDGEIFYARLTGNVSTRNYGGVIQLRTGISFANSEKDGKNLQGVRLNVRGNGETYDIHILTNDMAYYGDFYSATFQADPNWKMIDLPFNKFERKRYNSSKLDAKNIRSFAIAAYGRNFTSDVSVSTIEFYY</sequence>
<protein>
    <recommendedName>
        <fullName evidence="2">NADH:ubiquinone oxidoreductase intermediate-associated protein 30 domain-containing protein</fullName>
    </recommendedName>
</protein>
<gene>
    <name evidence="3" type="ORF">W908_07480</name>
</gene>
<evidence type="ECO:0000259" key="2">
    <source>
        <dbReference type="Pfam" id="PF08547"/>
    </source>
</evidence>
<feature type="domain" description="NADH:ubiquinone oxidoreductase intermediate-associated protein 30" evidence="2">
    <location>
        <begin position="41"/>
        <end position="177"/>
    </location>
</feature>
<dbReference type="EMBL" id="CP006911">
    <property type="protein sequence ID" value="ALE02781.1"/>
    <property type="molecule type" value="Genomic_DNA"/>
</dbReference>
<dbReference type="Proteomes" id="UP000068905">
    <property type="component" value="Chromosome"/>
</dbReference>
<dbReference type="InterPro" id="IPR008979">
    <property type="entry name" value="Galactose-bd-like_sf"/>
</dbReference>
<comment type="similarity">
    <text evidence="1">Belongs to the CIA30 family.</text>
</comment>
<dbReference type="AlphaFoldDB" id="A0A0M3T2G0"/>
<dbReference type="GO" id="GO:0051082">
    <property type="term" value="F:unfolded protein binding"/>
    <property type="evidence" value="ECO:0007669"/>
    <property type="project" value="TreeGrafter"/>
</dbReference>
<dbReference type="Gene3D" id="2.60.120.430">
    <property type="entry name" value="Galactose-binding lectin"/>
    <property type="match status" value="1"/>
</dbReference>
<dbReference type="OrthoDB" id="442188at2"/>
<dbReference type="GO" id="GO:0010257">
    <property type="term" value="P:NADH dehydrogenase complex assembly"/>
    <property type="evidence" value="ECO:0007669"/>
    <property type="project" value="TreeGrafter"/>
</dbReference>
<evidence type="ECO:0000313" key="3">
    <source>
        <dbReference type="EMBL" id="ALE02781.1"/>
    </source>
</evidence>
<dbReference type="InterPro" id="IPR039131">
    <property type="entry name" value="NDUFAF1"/>
</dbReference>
<dbReference type="KEGG" id="tsn:W908_07480"/>
<dbReference type="RefSeq" id="WP_053820580.1">
    <property type="nucleotide sequence ID" value="NZ_CP006911.1"/>
</dbReference>